<name>A0A645C8G9_9ZZZZ</name>
<sequence length="129" mass="14694">MPGLLQRVDDDLAARAIRDDFKHLARSTLNGVKTPILDLENQGPSSRMDDDEIRPRLLRADWHIPPQQVVIFKLLLQSFGKSALARRHSSGTTSQGRDQHRHSSPPHICMPGTKWALRAVYRSRRRIAN</sequence>
<evidence type="ECO:0000256" key="1">
    <source>
        <dbReference type="SAM" id="MobiDB-lite"/>
    </source>
</evidence>
<reference evidence="2" key="1">
    <citation type="submission" date="2019-08" db="EMBL/GenBank/DDBJ databases">
        <authorList>
            <person name="Kucharzyk K."/>
            <person name="Murdoch R.W."/>
            <person name="Higgins S."/>
            <person name="Loffler F."/>
        </authorList>
    </citation>
    <scope>NUCLEOTIDE SEQUENCE</scope>
</reference>
<feature type="region of interest" description="Disordered" evidence="1">
    <location>
        <begin position="85"/>
        <end position="111"/>
    </location>
</feature>
<dbReference type="EMBL" id="VSSQ01024514">
    <property type="protein sequence ID" value="MPM72073.1"/>
    <property type="molecule type" value="Genomic_DNA"/>
</dbReference>
<dbReference type="AlphaFoldDB" id="A0A645C8G9"/>
<gene>
    <name evidence="2" type="ORF">SDC9_119046</name>
</gene>
<accession>A0A645C8G9</accession>
<organism evidence="2">
    <name type="scientific">bioreactor metagenome</name>
    <dbReference type="NCBI Taxonomy" id="1076179"/>
    <lineage>
        <taxon>unclassified sequences</taxon>
        <taxon>metagenomes</taxon>
        <taxon>ecological metagenomes</taxon>
    </lineage>
</organism>
<comment type="caution">
    <text evidence="2">The sequence shown here is derived from an EMBL/GenBank/DDBJ whole genome shotgun (WGS) entry which is preliminary data.</text>
</comment>
<protein>
    <submittedName>
        <fullName evidence="2">Uncharacterized protein</fullName>
    </submittedName>
</protein>
<evidence type="ECO:0000313" key="2">
    <source>
        <dbReference type="EMBL" id="MPM72073.1"/>
    </source>
</evidence>
<proteinExistence type="predicted"/>